<sequence>MHTMSQVITIFGHRCFGPLALAWVAWNCGLKIRAVLAFHQYGRDPGDPNWIPLPLWVLDEIKKNAELAYSDRFGRRNFEYISLGCDILHVLCGRSPIQAYAGPSGLTLVLS</sequence>
<dbReference type="EMBL" id="CM039436">
    <property type="protein sequence ID" value="KAI4315556.1"/>
    <property type="molecule type" value="Genomic_DNA"/>
</dbReference>
<name>A0ACB9LVU2_BAUVA</name>
<evidence type="ECO:0000313" key="2">
    <source>
        <dbReference type="Proteomes" id="UP000828941"/>
    </source>
</evidence>
<protein>
    <submittedName>
        <fullName evidence="1">Uncharacterized protein</fullName>
    </submittedName>
</protein>
<keyword evidence="2" id="KW-1185">Reference proteome</keyword>
<proteinExistence type="predicted"/>
<dbReference type="Proteomes" id="UP000828941">
    <property type="component" value="Chromosome 11"/>
</dbReference>
<reference evidence="1 2" key="1">
    <citation type="journal article" date="2022" name="DNA Res.">
        <title>Chromosomal-level genome assembly of the orchid tree Bauhinia variegata (Leguminosae; Cercidoideae) supports the allotetraploid origin hypothesis of Bauhinia.</title>
        <authorList>
            <person name="Zhong Y."/>
            <person name="Chen Y."/>
            <person name="Zheng D."/>
            <person name="Pang J."/>
            <person name="Liu Y."/>
            <person name="Luo S."/>
            <person name="Meng S."/>
            <person name="Qian L."/>
            <person name="Wei D."/>
            <person name="Dai S."/>
            <person name="Zhou R."/>
        </authorList>
    </citation>
    <scope>NUCLEOTIDE SEQUENCE [LARGE SCALE GENOMIC DNA]</scope>
    <source>
        <strain evidence="1">BV-YZ2020</strain>
    </source>
</reference>
<evidence type="ECO:0000313" key="1">
    <source>
        <dbReference type="EMBL" id="KAI4315556.1"/>
    </source>
</evidence>
<accession>A0ACB9LVU2</accession>
<organism evidence="1 2">
    <name type="scientific">Bauhinia variegata</name>
    <name type="common">Purple orchid tree</name>
    <name type="synonym">Phanera variegata</name>
    <dbReference type="NCBI Taxonomy" id="167791"/>
    <lineage>
        <taxon>Eukaryota</taxon>
        <taxon>Viridiplantae</taxon>
        <taxon>Streptophyta</taxon>
        <taxon>Embryophyta</taxon>
        <taxon>Tracheophyta</taxon>
        <taxon>Spermatophyta</taxon>
        <taxon>Magnoliopsida</taxon>
        <taxon>eudicotyledons</taxon>
        <taxon>Gunneridae</taxon>
        <taxon>Pentapetalae</taxon>
        <taxon>rosids</taxon>
        <taxon>fabids</taxon>
        <taxon>Fabales</taxon>
        <taxon>Fabaceae</taxon>
        <taxon>Cercidoideae</taxon>
        <taxon>Cercideae</taxon>
        <taxon>Bauhiniinae</taxon>
        <taxon>Bauhinia</taxon>
    </lineage>
</organism>
<comment type="caution">
    <text evidence="1">The sequence shown here is derived from an EMBL/GenBank/DDBJ whole genome shotgun (WGS) entry which is preliminary data.</text>
</comment>
<gene>
    <name evidence="1" type="ORF">L6164_028352</name>
</gene>